<dbReference type="EMBL" id="JARKIB010000175">
    <property type="protein sequence ID" value="KAJ7728083.1"/>
    <property type="molecule type" value="Genomic_DNA"/>
</dbReference>
<sequence length="204" mass="23024">MSINLSTHPNLPVSPISARQWPAVVGNPDSGLQVDWNHTYFNCPLHPAAACRCRFQSHGSGPLKYPPSSKSFERQLRMHVPPQFLIGMPFAKSRNLLHVDGEASPSHFKFIVLAVLQAAPTRNNLFTVERPVGLMRSPENHPHRCQPASQKKKIRITDVSNAKCQTPTPNRRLSRDKLKNRIHMPTLATGYGYSRRPWPNELAR</sequence>
<name>A0AAD7HTQ3_9AGAR</name>
<reference evidence="1" key="1">
    <citation type="submission" date="2023-03" db="EMBL/GenBank/DDBJ databases">
        <title>Massive genome expansion in bonnet fungi (Mycena s.s.) driven by repeated elements and novel gene families across ecological guilds.</title>
        <authorList>
            <consortium name="Lawrence Berkeley National Laboratory"/>
            <person name="Harder C.B."/>
            <person name="Miyauchi S."/>
            <person name="Viragh M."/>
            <person name="Kuo A."/>
            <person name="Thoen E."/>
            <person name="Andreopoulos B."/>
            <person name="Lu D."/>
            <person name="Skrede I."/>
            <person name="Drula E."/>
            <person name="Henrissat B."/>
            <person name="Morin E."/>
            <person name="Kohler A."/>
            <person name="Barry K."/>
            <person name="LaButti K."/>
            <person name="Morin E."/>
            <person name="Salamov A."/>
            <person name="Lipzen A."/>
            <person name="Mereny Z."/>
            <person name="Hegedus B."/>
            <person name="Baldrian P."/>
            <person name="Stursova M."/>
            <person name="Weitz H."/>
            <person name="Taylor A."/>
            <person name="Grigoriev I.V."/>
            <person name="Nagy L.G."/>
            <person name="Martin F."/>
            <person name="Kauserud H."/>
        </authorList>
    </citation>
    <scope>NUCLEOTIDE SEQUENCE</scope>
    <source>
        <strain evidence="1">CBHHK182m</strain>
    </source>
</reference>
<accession>A0AAD7HTQ3</accession>
<dbReference type="AlphaFoldDB" id="A0AAD7HTQ3"/>
<keyword evidence="2" id="KW-1185">Reference proteome</keyword>
<comment type="caution">
    <text evidence="1">The sequence shown here is derived from an EMBL/GenBank/DDBJ whole genome shotgun (WGS) entry which is preliminary data.</text>
</comment>
<dbReference type="Proteomes" id="UP001215598">
    <property type="component" value="Unassembled WGS sequence"/>
</dbReference>
<proteinExistence type="predicted"/>
<evidence type="ECO:0000313" key="1">
    <source>
        <dbReference type="EMBL" id="KAJ7728083.1"/>
    </source>
</evidence>
<evidence type="ECO:0000313" key="2">
    <source>
        <dbReference type="Proteomes" id="UP001215598"/>
    </source>
</evidence>
<organism evidence="1 2">
    <name type="scientific">Mycena metata</name>
    <dbReference type="NCBI Taxonomy" id="1033252"/>
    <lineage>
        <taxon>Eukaryota</taxon>
        <taxon>Fungi</taxon>
        <taxon>Dikarya</taxon>
        <taxon>Basidiomycota</taxon>
        <taxon>Agaricomycotina</taxon>
        <taxon>Agaricomycetes</taxon>
        <taxon>Agaricomycetidae</taxon>
        <taxon>Agaricales</taxon>
        <taxon>Marasmiineae</taxon>
        <taxon>Mycenaceae</taxon>
        <taxon>Mycena</taxon>
    </lineage>
</organism>
<gene>
    <name evidence="1" type="ORF">B0H16DRAFT_1470673</name>
</gene>
<protein>
    <submittedName>
        <fullName evidence="1">Uncharacterized protein</fullName>
    </submittedName>
</protein>